<dbReference type="AlphaFoldDB" id="D8QSU0"/>
<keyword evidence="1" id="KW-0732">Signal</keyword>
<dbReference type="Gramene" id="EFJ36995">
    <property type="protein sequence ID" value="EFJ36995"/>
    <property type="gene ID" value="SELMODRAFT_69709"/>
</dbReference>
<dbReference type="PANTHER" id="PTHR31044">
    <property type="entry name" value="BETA-1,3 GLUCANASE"/>
    <property type="match status" value="1"/>
</dbReference>
<gene>
    <name evidence="3" type="ORF">SELMODRAFT_69709</name>
</gene>
<organism evidence="4">
    <name type="scientific">Selaginella moellendorffii</name>
    <name type="common">Spikemoss</name>
    <dbReference type="NCBI Taxonomy" id="88036"/>
    <lineage>
        <taxon>Eukaryota</taxon>
        <taxon>Viridiplantae</taxon>
        <taxon>Streptophyta</taxon>
        <taxon>Embryophyta</taxon>
        <taxon>Tracheophyta</taxon>
        <taxon>Lycopodiopsida</taxon>
        <taxon>Selaginellales</taxon>
        <taxon>Selaginellaceae</taxon>
        <taxon>Selaginella</taxon>
    </lineage>
</organism>
<sequence>EWCIANSSIRSYAFEVALGETCQKIDCSAIREGGECFSPNTLPWHASYAFNLYFQNNGRTLAACHALG</sequence>
<evidence type="ECO:0000259" key="2">
    <source>
        <dbReference type="SMART" id="SM00768"/>
    </source>
</evidence>
<feature type="non-terminal residue" evidence="3">
    <location>
        <position position="68"/>
    </location>
</feature>
<feature type="non-terminal residue" evidence="3">
    <location>
        <position position="1"/>
    </location>
</feature>
<dbReference type="GO" id="GO:0009506">
    <property type="term" value="C:plasmodesma"/>
    <property type="evidence" value="ECO:0007669"/>
    <property type="project" value="UniProtKB-ARBA"/>
</dbReference>
<evidence type="ECO:0000256" key="1">
    <source>
        <dbReference type="ARBA" id="ARBA00022729"/>
    </source>
</evidence>
<dbReference type="PANTHER" id="PTHR31044:SF52">
    <property type="entry name" value="OS01G0631500 PROTEIN"/>
    <property type="match status" value="1"/>
</dbReference>
<evidence type="ECO:0000313" key="3">
    <source>
        <dbReference type="EMBL" id="EFJ36995.1"/>
    </source>
</evidence>
<dbReference type="Proteomes" id="UP000001514">
    <property type="component" value="Unassembled WGS sequence"/>
</dbReference>
<dbReference type="STRING" id="88036.D8QSU0"/>
<protein>
    <recommendedName>
        <fullName evidence="2">X8 domain-containing protein</fullName>
    </recommendedName>
</protein>
<dbReference type="Pfam" id="PF07983">
    <property type="entry name" value="X8"/>
    <property type="match status" value="1"/>
</dbReference>
<dbReference type="OrthoDB" id="417697at2759"/>
<dbReference type="InterPro" id="IPR044788">
    <property type="entry name" value="X8_dom_prot"/>
</dbReference>
<reference evidence="3 4" key="1">
    <citation type="journal article" date="2011" name="Science">
        <title>The Selaginella genome identifies genetic changes associated with the evolution of vascular plants.</title>
        <authorList>
            <person name="Banks J.A."/>
            <person name="Nishiyama T."/>
            <person name="Hasebe M."/>
            <person name="Bowman J.L."/>
            <person name="Gribskov M."/>
            <person name="dePamphilis C."/>
            <person name="Albert V.A."/>
            <person name="Aono N."/>
            <person name="Aoyama T."/>
            <person name="Ambrose B.A."/>
            <person name="Ashton N.W."/>
            <person name="Axtell M.J."/>
            <person name="Barker E."/>
            <person name="Barker M.S."/>
            <person name="Bennetzen J.L."/>
            <person name="Bonawitz N.D."/>
            <person name="Chapple C."/>
            <person name="Cheng C."/>
            <person name="Correa L.G."/>
            <person name="Dacre M."/>
            <person name="DeBarry J."/>
            <person name="Dreyer I."/>
            <person name="Elias M."/>
            <person name="Engstrom E.M."/>
            <person name="Estelle M."/>
            <person name="Feng L."/>
            <person name="Finet C."/>
            <person name="Floyd S.K."/>
            <person name="Frommer W.B."/>
            <person name="Fujita T."/>
            <person name="Gramzow L."/>
            <person name="Gutensohn M."/>
            <person name="Harholt J."/>
            <person name="Hattori M."/>
            <person name="Heyl A."/>
            <person name="Hirai T."/>
            <person name="Hiwatashi Y."/>
            <person name="Ishikawa M."/>
            <person name="Iwata M."/>
            <person name="Karol K.G."/>
            <person name="Koehler B."/>
            <person name="Kolukisaoglu U."/>
            <person name="Kubo M."/>
            <person name="Kurata T."/>
            <person name="Lalonde S."/>
            <person name="Li K."/>
            <person name="Li Y."/>
            <person name="Litt A."/>
            <person name="Lyons E."/>
            <person name="Manning G."/>
            <person name="Maruyama T."/>
            <person name="Michael T.P."/>
            <person name="Mikami K."/>
            <person name="Miyazaki S."/>
            <person name="Morinaga S."/>
            <person name="Murata T."/>
            <person name="Mueller-Roeber B."/>
            <person name="Nelson D.R."/>
            <person name="Obara M."/>
            <person name="Oguri Y."/>
            <person name="Olmstead R.G."/>
            <person name="Onodera N."/>
            <person name="Petersen B.L."/>
            <person name="Pils B."/>
            <person name="Prigge M."/>
            <person name="Rensing S.A."/>
            <person name="Riano-Pachon D.M."/>
            <person name="Roberts A.W."/>
            <person name="Sato Y."/>
            <person name="Scheller H.V."/>
            <person name="Schulz B."/>
            <person name="Schulz C."/>
            <person name="Shakirov E.V."/>
            <person name="Shibagaki N."/>
            <person name="Shinohara N."/>
            <person name="Shippen D.E."/>
            <person name="Soerensen I."/>
            <person name="Sotooka R."/>
            <person name="Sugimoto N."/>
            <person name="Sugita M."/>
            <person name="Sumikawa N."/>
            <person name="Tanurdzic M."/>
            <person name="Theissen G."/>
            <person name="Ulvskov P."/>
            <person name="Wakazuki S."/>
            <person name="Weng J.K."/>
            <person name="Willats W.W."/>
            <person name="Wipf D."/>
            <person name="Wolf P.G."/>
            <person name="Yang L."/>
            <person name="Zimmer A.D."/>
            <person name="Zhu Q."/>
            <person name="Mitros T."/>
            <person name="Hellsten U."/>
            <person name="Loque D."/>
            <person name="Otillar R."/>
            <person name="Salamov A."/>
            <person name="Schmutz J."/>
            <person name="Shapiro H."/>
            <person name="Lindquist E."/>
            <person name="Lucas S."/>
            <person name="Rokhsar D."/>
            <person name="Grigoriev I.V."/>
        </authorList>
    </citation>
    <scope>NUCLEOTIDE SEQUENCE [LARGE SCALE GENOMIC DNA]</scope>
</reference>
<dbReference type="KEGG" id="smo:SELMODRAFT_69709"/>
<accession>D8QSU0</accession>
<dbReference type="InterPro" id="IPR012946">
    <property type="entry name" value="X8"/>
</dbReference>
<evidence type="ECO:0000313" key="4">
    <source>
        <dbReference type="Proteomes" id="UP000001514"/>
    </source>
</evidence>
<dbReference type="HOGENOM" id="CLU_031666_5_2_1"/>
<dbReference type="Gene3D" id="1.20.58.1040">
    <property type="match status" value="1"/>
</dbReference>
<name>D8QSU0_SELML</name>
<keyword evidence="4" id="KW-1185">Reference proteome</keyword>
<feature type="domain" description="X8" evidence="2">
    <location>
        <begin position="1"/>
        <end position="66"/>
    </location>
</feature>
<dbReference type="EMBL" id="GL377566">
    <property type="protein sequence ID" value="EFJ36995.1"/>
    <property type="molecule type" value="Genomic_DNA"/>
</dbReference>
<dbReference type="InParanoid" id="D8QSU0"/>
<dbReference type="SMART" id="SM00768">
    <property type="entry name" value="X8"/>
    <property type="match status" value="1"/>
</dbReference>
<proteinExistence type="predicted"/>